<proteinExistence type="predicted"/>
<organism evidence="9">
    <name type="scientific">Fopius arisanus</name>
    <dbReference type="NCBI Taxonomy" id="64838"/>
    <lineage>
        <taxon>Eukaryota</taxon>
        <taxon>Metazoa</taxon>
        <taxon>Ecdysozoa</taxon>
        <taxon>Arthropoda</taxon>
        <taxon>Hexapoda</taxon>
        <taxon>Insecta</taxon>
        <taxon>Pterygota</taxon>
        <taxon>Neoptera</taxon>
        <taxon>Endopterygota</taxon>
        <taxon>Hymenoptera</taxon>
        <taxon>Apocrita</taxon>
        <taxon>Ichneumonoidea</taxon>
        <taxon>Braconidae</taxon>
        <taxon>Opiinae</taxon>
        <taxon>Fopius</taxon>
    </lineage>
</organism>
<feature type="domain" description="C2H2-type" evidence="7">
    <location>
        <begin position="236"/>
        <end position="261"/>
    </location>
</feature>
<dbReference type="Proteomes" id="UP000694866">
    <property type="component" value="Unplaced"/>
</dbReference>
<feature type="domain" description="C2H2-type" evidence="7">
    <location>
        <begin position="448"/>
        <end position="475"/>
    </location>
</feature>
<dbReference type="RefSeq" id="XP_011300163.1">
    <property type="nucleotide sequence ID" value="XM_011301861.1"/>
</dbReference>
<evidence type="ECO:0000256" key="1">
    <source>
        <dbReference type="ARBA" id="ARBA00022723"/>
    </source>
</evidence>
<evidence type="ECO:0000313" key="13">
    <source>
        <dbReference type="RefSeq" id="XP_011300163.1"/>
    </source>
</evidence>
<dbReference type="GO" id="GO:0005634">
    <property type="term" value="C:nucleus"/>
    <property type="evidence" value="ECO:0007669"/>
    <property type="project" value="InterPro"/>
</dbReference>
<reference evidence="9" key="1">
    <citation type="submission" date="2015-01" db="EMBL/GenBank/DDBJ databases">
        <title>Transcriptome Assembly of Fopius arisanus.</title>
        <authorList>
            <person name="Geib S."/>
        </authorList>
    </citation>
    <scope>NUCLEOTIDE SEQUENCE</scope>
</reference>
<gene>
    <name evidence="9" type="primary">ZFP112_4</name>
    <name evidence="13" type="synonym">LOC105264762</name>
    <name evidence="11" type="synonym">ZFP112_0</name>
    <name evidence="10" type="synonym">ZFP112_3</name>
    <name evidence="9" type="ORF">g.32077</name>
    <name evidence="10" type="ORF">g.32079</name>
    <name evidence="11" type="ORF">g.32086</name>
</gene>
<dbReference type="OrthoDB" id="8180026at2759"/>
<accession>A0A0C9QMH4</accession>
<feature type="binding site" evidence="6">
    <location>
        <position position="13"/>
    </location>
    <ligand>
        <name>Zn(2+)</name>
        <dbReference type="ChEBI" id="CHEBI:29105"/>
    </ligand>
</feature>
<sequence length="587" mass="68731">MDGMDLATVETTCRLCTDRGENYHAIFALNSHSIADKINNCLPIVISADDGLPLHICPACLNDLNTSYKLRERSLEADGFLRQQMTLILVESIKQEDKFESENEDINTKSLLCGICESIFEDAEAFDNHMEKYHASQWVCNLCGMDLKTSDNLLQHKHAKHYDSSDHLKNVKHFNSDVSEDPSDRDETIDIKDEDIPLSCRINPEKKDIPCDICGVIIETESFMAMHIKFHEPRSMHCSSCSRFFQSPYELFLHKQNVHKGFVDQKMKWFCEKCGRFGSNTRFIKKHQKCGKTRFKCKYCEVEFNRHKEFSIHQRKNHSEIMTTDPDVEKFKCPTCGKVFIEKDSYGCHLRVHRVRMERKYGCEKCDGSFLSPTQLKHHIDDIHVRRRDYKCSSCEKGFTSSRSLKAHEQRHISQTCQQCGEQFENIRILNKHLLEVHSISVPATGKHSCKECGKRFPKLRLLKDHRNIHSGKRPHVCDICKETFRTYAARWSHVQKHKNGAFYCDHCKRKFSTKGHVRRHLACHMPPEDWNYECKICNQKFQRKCHLETHSKKHNDTRPYQCDLCDARFLKDKFLLVHKKRCHAQP</sequence>
<keyword evidence="12" id="KW-1185">Reference proteome</keyword>
<keyword evidence="3 5" id="KW-0863">Zinc-finger</keyword>
<dbReference type="SUPFAM" id="SSF57667">
    <property type="entry name" value="beta-beta-alpha zinc fingers"/>
    <property type="match status" value="4"/>
</dbReference>
<evidence type="ECO:0000313" key="10">
    <source>
        <dbReference type="EMBL" id="JAG71580.1"/>
    </source>
</evidence>
<evidence type="ECO:0000313" key="11">
    <source>
        <dbReference type="EMBL" id="JAG79576.1"/>
    </source>
</evidence>
<dbReference type="EMBL" id="GBYB01009809">
    <property type="protein sequence ID" value="JAG79576.1"/>
    <property type="molecule type" value="Transcribed_RNA"/>
</dbReference>
<protein>
    <submittedName>
        <fullName evidence="11">ZFP112_0 protein</fullName>
    </submittedName>
    <submittedName>
        <fullName evidence="10">ZFP112_3 protein</fullName>
    </submittedName>
    <submittedName>
        <fullName evidence="9">ZFP112_4 protein</fullName>
    </submittedName>
    <submittedName>
        <fullName evidence="13">Zinc finger protein 112</fullName>
    </submittedName>
</protein>
<feature type="binding site" evidence="6">
    <location>
        <position position="16"/>
    </location>
    <ligand>
        <name>Zn(2+)</name>
        <dbReference type="ChEBI" id="CHEBI:29105"/>
    </ligand>
</feature>
<feature type="domain" description="C2H2-type" evidence="7">
    <location>
        <begin position="295"/>
        <end position="323"/>
    </location>
</feature>
<dbReference type="Pfam" id="PF07776">
    <property type="entry name" value="zf-AD"/>
    <property type="match status" value="1"/>
</dbReference>
<feature type="domain" description="C2H2-type" evidence="7">
    <location>
        <begin position="390"/>
        <end position="417"/>
    </location>
</feature>
<feature type="domain" description="C2H2-type" evidence="7">
    <location>
        <begin position="415"/>
        <end position="443"/>
    </location>
</feature>
<name>A0A0C9QMH4_9HYME</name>
<keyword evidence="1 6" id="KW-0479">Metal-binding</keyword>
<dbReference type="SMART" id="SM00355">
    <property type="entry name" value="ZnF_C2H2"/>
    <property type="match status" value="14"/>
</dbReference>
<evidence type="ECO:0000256" key="6">
    <source>
        <dbReference type="PROSITE-ProRule" id="PRU01263"/>
    </source>
</evidence>
<feature type="domain" description="ZAD" evidence="8">
    <location>
        <begin position="11"/>
        <end position="84"/>
    </location>
</feature>
<dbReference type="AlphaFoldDB" id="A0A0C9QMH4"/>
<evidence type="ECO:0000256" key="3">
    <source>
        <dbReference type="ARBA" id="ARBA00022771"/>
    </source>
</evidence>
<dbReference type="PROSITE" id="PS50157">
    <property type="entry name" value="ZINC_FINGER_C2H2_2"/>
    <property type="match status" value="10"/>
</dbReference>
<dbReference type="GO" id="GO:0000977">
    <property type="term" value="F:RNA polymerase II transcription regulatory region sequence-specific DNA binding"/>
    <property type="evidence" value="ECO:0007669"/>
    <property type="project" value="TreeGrafter"/>
</dbReference>
<feature type="binding site" evidence="6">
    <location>
        <position position="60"/>
    </location>
    <ligand>
        <name>Zn(2+)</name>
        <dbReference type="ChEBI" id="CHEBI:29105"/>
    </ligand>
</feature>
<dbReference type="PROSITE" id="PS00028">
    <property type="entry name" value="ZINC_FINGER_C2H2_1"/>
    <property type="match status" value="13"/>
</dbReference>
<evidence type="ECO:0000313" key="12">
    <source>
        <dbReference type="Proteomes" id="UP000694866"/>
    </source>
</evidence>
<feature type="domain" description="C2H2-type" evidence="7">
    <location>
        <begin position="561"/>
        <end position="587"/>
    </location>
</feature>
<dbReference type="SMART" id="SM00868">
    <property type="entry name" value="zf-AD"/>
    <property type="match status" value="1"/>
</dbReference>
<feature type="domain" description="C2H2-type" evidence="7">
    <location>
        <begin position="533"/>
        <end position="560"/>
    </location>
</feature>
<dbReference type="InterPro" id="IPR012934">
    <property type="entry name" value="Znf_AD"/>
</dbReference>
<dbReference type="GO" id="GO:0008270">
    <property type="term" value="F:zinc ion binding"/>
    <property type="evidence" value="ECO:0007669"/>
    <property type="project" value="UniProtKB-UniRule"/>
</dbReference>
<dbReference type="Pfam" id="PF00096">
    <property type="entry name" value="zf-C2H2"/>
    <property type="match status" value="2"/>
</dbReference>
<feature type="binding site" evidence="6">
    <location>
        <position position="57"/>
    </location>
    <ligand>
        <name>Zn(2+)</name>
        <dbReference type="ChEBI" id="CHEBI:29105"/>
    </ligand>
</feature>
<keyword evidence="2" id="KW-0677">Repeat</keyword>
<evidence type="ECO:0000256" key="4">
    <source>
        <dbReference type="ARBA" id="ARBA00022833"/>
    </source>
</evidence>
<evidence type="ECO:0000259" key="7">
    <source>
        <dbReference type="PROSITE" id="PS50157"/>
    </source>
</evidence>
<keyword evidence="4 6" id="KW-0862">Zinc</keyword>
<feature type="domain" description="C2H2-type" evidence="7">
    <location>
        <begin position="503"/>
        <end position="530"/>
    </location>
</feature>
<dbReference type="PANTHER" id="PTHR24379">
    <property type="entry name" value="KRAB AND ZINC FINGER DOMAIN-CONTAINING"/>
    <property type="match status" value="1"/>
</dbReference>
<evidence type="ECO:0000259" key="8">
    <source>
        <dbReference type="PROSITE" id="PS51915"/>
    </source>
</evidence>
<evidence type="ECO:0000313" key="9">
    <source>
        <dbReference type="EMBL" id="JAG71579.1"/>
    </source>
</evidence>
<dbReference type="GO" id="GO:0000981">
    <property type="term" value="F:DNA-binding transcription factor activity, RNA polymerase II-specific"/>
    <property type="evidence" value="ECO:0007669"/>
    <property type="project" value="TreeGrafter"/>
</dbReference>
<dbReference type="InterPro" id="IPR036236">
    <property type="entry name" value="Znf_C2H2_sf"/>
</dbReference>
<dbReference type="PROSITE" id="PS51915">
    <property type="entry name" value="ZAD"/>
    <property type="match status" value="1"/>
</dbReference>
<evidence type="ECO:0000256" key="2">
    <source>
        <dbReference type="ARBA" id="ARBA00022737"/>
    </source>
</evidence>
<dbReference type="Gene3D" id="3.40.1800.20">
    <property type="match status" value="1"/>
</dbReference>
<dbReference type="Gene3D" id="3.30.160.60">
    <property type="entry name" value="Classic Zinc Finger"/>
    <property type="match status" value="7"/>
</dbReference>
<dbReference type="KEGG" id="fas:105264762"/>
<dbReference type="EMBL" id="GBYB01001812">
    <property type="protein sequence ID" value="JAG71579.1"/>
    <property type="molecule type" value="Transcribed_RNA"/>
</dbReference>
<feature type="domain" description="C2H2-type" evidence="7">
    <location>
        <begin position="361"/>
        <end position="389"/>
    </location>
</feature>
<dbReference type="Pfam" id="PF13912">
    <property type="entry name" value="zf-C2H2_6"/>
    <property type="match status" value="1"/>
</dbReference>
<reference evidence="13" key="2">
    <citation type="submission" date="2025-04" db="UniProtKB">
        <authorList>
            <consortium name="RefSeq"/>
        </authorList>
    </citation>
    <scope>IDENTIFICATION</scope>
    <source>
        <strain evidence="13">USDA-PBARC FA_bdor</strain>
        <tissue evidence="13">Whole organism</tissue>
    </source>
</reference>
<dbReference type="SUPFAM" id="SSF57716">
    <property type="entry name" value="Glucocorticoid receptor-like (DNA-binding domain)"/>
    <property type="match status" value="1"/>
</dbReference>
<dbReference type="InterPro" id="IPR013087">
    <property type="entry name" value="Znf_C2H2_type"/>
</dbReference>
<feature type="domain" description="C2H2-type" evidence="7">
    <location>
        <begin position="331"/>
        <end position="358"/>
    </location>
</feature>
<dbReference type="GeneID" id="105264762"/>
<accession>A0A9R1SZT5</accession>
<evidence type="ECO:0000256" key="5">
    <source>
        <dbReference type="PROSITE-ProRule" id="PRU00042"/>
    </source>
</evidence>
<dbReference type="EMBL" id="GBYB01001813">
    <property type="protein sequence ID" value="JAG71580.1"/>
    <property type="molecule type" value="Transcribed_RNA"/>
</dbReference>
<dbReference type="PANTHER" id="PTHR24379:SF127">
    <property type="entry name" value="BLOODY FINGERS-RELATED"/>
    <property type="match status" value="1"/>
</dbReference>